<name>E4NVF0_HALBP</name>
<organism evidence="2 4">
    <name type="scientific">Halogeometricum borinquense (strain ATCC 700274 / DSM 11551 / JCM 10706 / KCTC 4070 / PR3)</name>
    <dbReference type="NCBI Taxonomy" id="469382"/>
    <lineage>
        <taxon>Archaea</taxon>
        <taxon>Methanobacteriati</taxon>
        <taxon>Methanobacteriota</taxon>
        <taxon>Stenosarchaea group</taxon>
        <taxon>Halobacteria</taxon>
        <taxon>Halobacteriales</taxon>
        <taxon>Haloferacaceae</taxon>
        <taxon>Halogeometricum</taxon>
    </lineage>
</organism>
<accession>E4NVF0</accession>
<keyword evidence="4" id="KW-1185">Reference proteome</keyword>
<dbReference type="InterPro" id="IPR036397">
    <property type="entry name" value="RNaseH_sf"/>
</dbReference>
<dbReference type="RefSeq" id="WP_006054794.1">
    <property type="nucleotide sequence ID" value="NC_014731.1"/>
</dbReference>
<dbReference type="Proteomes" id="UP000006663">
    <property type="component" value="Plasmid pHBOR02"/>
</dbReference>
<protein>
    <submittedName>
        <fullName evidence="2 3">Ribonuclease H</fullName>
    </submittedName>
</protein>
<reference evidence="3 5" key="3">
    <citation type="journal article" date="2014" name="PLoS Genet.">
        <title>Phylogenetically driven sequencing of extremely halophilic archaea reveals strategies for static and dynamic osmo-response.</title>
        <authorList>
            <person name="Becker E.A."/>
            <person name="Seitzer P.M."/>
            <person name="Tritt A."/>
            <person name="Larsen D."/>
            <person name="Krusor M."/>
            <person name="Yao A.I."/>
            <person name="Wu D."/>
            <person name="Madern D."/>
            <person name="Eisen J.A."/>
            <person name="Darling A.E."/>
            <person name="Facciotti M.T."/>
        </authorList>
    </citation>
    <scope>NUCLEOTIDE SEQUENCE [LARGE SCALE GENOMIC DNA]</scope>
    <source>
        <strain evidence="3 5">DSM 11551</strain>
    </source>
</reference>
<reference evidence="4" key="1">
    <citation type="journal article" date="2009" name="Stand. Genomic Sci.">
        <title>Complete genome sequence of Halogeometricum borinquense type strain (PR3).</title>
        <authorList>
            <person name="Malfatti S."/>
            <person name="Tindall B.J."/>
            <person name="Schneider S."/>
            <person name="Fahnrich R."/>
            <person name="Lapidus A."/>
            <person name="Labuttii K."/>
            <person name="Copeland A."/>
            <person name="Glavina Del Rio T."/>
            <person name="Nolan M."/>
            <person name="Chen F."/>
            <person name="Lucas S."/>
            <person name="Tice H."/>
            <person name="Cheng J.F."/>
            <person name="Bruce D."/>
            <person name="Goodwin L."/>
            <person name="Pitluck S."/>
            <person name="Anderson I."/>
            <person name="Pati A."/>
            <person name="Ivanova N."/>
            <person name="Mavromatis K."/>
            <person name="Chen A."/>
            <person name="Palaniappan K."/>
            <person name="D'haeseleer P."/>
            <person name="Goker M."/>
            <person name="Bristow J."/>
            <person name="Eisen J.A."/>
            <person name="Markowitz V."/>
            <person name="Hugenholtz P."/>
            <person name="Kyrpides N.C."/>
            <person name="Klenk H.P."/>
            <person name="Chain P."/>
        </authorList>
    </citation>
    <scope>NUCLEOTIDE SEQUENCE [LARGE SCALE GENOMIC DNA]</scope>
    <source>
        <strain evidence="4">ATCC 700274 / DSM 11551 / JCM 10706 / KCTC 4070 / PR3</strain>
        <plasmid evidence="4">pHBOR02</plasmid>
    </source>
</reference>
<dbReference type="PROSITE" id="PS50879">
    <property type="entry name" value="RNASE_H_1"/>
    <property type="match status" value="1"/>
</dbReference>
<dbReference type="EMBL" id="AOHT01000022">
    <property type="protein sequence ID" value="ELY28735.1"/>
    <property type="molecule type" value="Genomic_DNA"/>
</dbReference>
<dbReference type="GeneID" id="31803307"/>
<dbReference type="InterPro" id="IPR002156">
    <property type="entry name" value="RNaseH_domain"/>
</dbReference>
<dbReference type="Pfam" id="PF00075">
    <property type="entry name" value="RNase_H"/>
    <property type="match status" value="1"/>
</dbReference>
<dbReference type="Gene3D" id="3.30.420.10">
    <property type="entry name" value="Ribonuclease H-like superfamily/Ribonuclease H"/>
    <property type="match status" value="1"/>
</dbReference>
<dbReference type="OrthoDB" id="333599at2157"/>
<evidence type="ECO:0000313" key="4">
    <source>
        <dbReference type="Proteomes" id="UP000006663"/>
    </source>
</evidence>
<keyword evidence="2" id="KW-0614">Plasmid</keyword>
<dbReference type="SUPFAM" id="SSF53098">
    <property type="entry name" value="Ribonuclease H-like"/>
    <property type="match status" value="1"/>
</dbReference>
<gene>
    <name evidence="2" type="ordered locus">Hbor_33080</name>
    <name evidence="3" type="ORF">C499_07385</name>
</gene>
<reference evidence="2" key="2">
    <citation type="submission" date="2009-08" db="EMBL/GenBank/DDBJ databases">
        <title>The complete plasmid2 of Halogeometricum borinquense DSM 11551.</title>
        <authorList>
            <consortium name="US DOE Joint Genome Institute (JGI-PGF)"/>
            <person name="Lucas S."/>
            <person name="Copeland A."/>
            <person name="Lapidus A."/>
            <person name="Glavina del Rio T."/>
            <person name="Dalin E."/>
            <person name="Tice H."/>
            <person name="Bruce D."/>
            <person name="Goodwin L."/>
            <person name="Pitluck S."/>
            <person name="Kyrpides N."/>
            <person name="Mavromatis K."/>
            <person name="Mikhailova N."/>
            <person name="Anderson I."/>
            <person name="Brettin T."/>
            <person name="Detter J.C."/>
            <person name="Han C."/>
            <person name="Larimer F."/>
            <person name="Land M."/>
            <person name="Hauser L."/>
            <person name="Markowitz V."/>
            <person name="Cheng J.-F."/>
            <person name="Hugenholtz P."/>
            <person name="Woyke T."/>
            <person name="Wu D."/>
            <person name="Tindal B."/>
            <person name="Klenk H.-P."/>
            <person name="Eisen J.A."/>
        </authorList>
    </citation>
    <scope>NUCLEOTIDE SEQUENCE</scope>
    <source>
        <strain evidence="2">PR 3</strain>
        <plasmid evidence="2">pHBOR02</plasmid>
    </source>
</reference>
<dbReference type="EMBL" id="CP001692">
    <property type="protein sequence ID" value="ADQ68834.1"/>
    <property type="molecule type" value="Genomic_DNA"/>
</dbReference>
<sequence length="240" mass="26074">MTEEPLPVEHCSPLATLVDEVLARIGYEIAAATDAIDAAVPGYGGLFDPTTTPSELRRALDSVLVSDLSQPPAPEPTGNSFILYVDGSSRGNPGPAGAGAVIMDATETELARLGRPVSSRTGNNTAEYVALQLGIAGLLARYELQTLEVRIDSMTVIRDVWDGHYPVSLCPCILVLGCSRRLVTLYSDSWWTSGKISSGDVSVTRRWLFQQQTIISQVDLLTRYTRRGLPPGRSRRRERS</sequence>
<dbReference type="GO" id="GO:0004523">
    <property type="term" value="F:RNA-DNA hybrid ribonuclease activity"/>
    <property type="evidence" value="ECO:0007669"/>
    <property type="project" value="InterPro"/>
</dbReference>
<geneLocation type="plasmid" evidence="2 4">
    <name>pHBOR02</name>
</geneLocation>
<dbReference type="HOGENOM" id="CLU_1154326_0_0_2"/>
<proteinExistence type="predicted"/>
<dbReference type="Proteomes" id="UP000011585">
    <property type="component" value="Unassembled WGS sequence"/>
</dbReference>
<dbReference type="KEGG" id="hbo:Hbor_33080"/>
<dbReference type="GO" id="GO:0003676">
    <property type="term" value="F:nucleic acid binding"/>
    <property type="evidence" value="ECO:0007669"/>
    <property type="project" value="InterPro"/>
</dbReference>
<evidence type="ECO:0000313" key="2">
    <source>
        <dbReference type="EMBL" id="ADQ68834.1"/>
    </source>
</evidence>
<evidence type="ECO:0000259" key="1">
    <source>
        <dbReference type="PROSITE" id="PS50879"/>
    </source>
</evidence>
<feature type="domain" description="RNase H type-1" evidence="1">
    <location>
        <begin position="77"/>
        <end position="230"/>
    </location>
</feature>
<evidence type="ECO:0000313" key="3">
    <source>
        <dbReference type="EMBL" id="ELY28735.1"/>
    </source>
</evidence>
<dbReference type="AlphaFoldDB" id="E4NVF0"/>
<evidence type="ECO:0000313" key="5">
    <source>
        <dbReference type="Proteomes" id="UP000011585"/>
    </source>
</evidence>
<dbReference type="InterPro" id="IPR012337">
    <property type="entry name" value="RNaseH-like_sf"/>
</dbReference>